<dbReference type="STRING" id="272569.rrnAC3375"/>
<dbReference type="InterPro" id="IPR002491">
    <property type="entry name" value="ABC_transptr_periplasmic_BD"/>
</dbReference>
<feature type="domain" description="Fe/B12 periplasmic-binding" evidence="3">
    <location>
        <begin position="76"/>
        <end position="320"/>
    </location>
</feature>
<organism evidence="4 5">
    <name type="scientific">Haloarcula marismortui (strain ATCC 43049 / DSM 3752 / JCM 8966 / VKM B-1809)</name>
    <name type="common">Halobacterium marismortui</name>
    <dbReference type="NCBI Taxonomy" id="272569"/>
    <lineage>
        <taxon>Archaea</taxon>
        <taxon>Methanobacteriati</taxon>
        <taxon>Methanobacteriota</taxon>
        <taxon>Stenosarchaea group</taxon>
        <taxon>Halobacteria</taxon>
        <taxon>Halobacteriales</taxon>
        <taxon>Haloarculaceae</taxon>
        <taxon>Haloarcula</taxon>
    </lineage>
</organism>
<proteinExistence type="predicted"/>
<dbReference type="HOGENOM" id="CLU_038034_2_1_2"/>
<dbReference type="SUPFAM" id="SSF53807">
    <property type="entry name" value="Helical backbone' metal receptor"/>
    <property type="match status" value="1"/>
</dbReference>
<reference evidence="4 5" key="1">
    <citation type="journal article" date="2004" name="Genome Res.">
        <title>Genome sequence of Haloarcula marismortui: a halophilic archaeon from the Dead Sea.</title>
        <authorList>
            <person name="Baliga N.S."/>
            <person name="Bonneau R."/>
            <person name="Facciotti M.T."/>
            <person name="Pan M."/>
            <person name="Glusman G."/>
            <person name="Deutsch E.W."/>
            <person name="Shannon P."/>
            <person name="Chiu Y."/>
            <person name="Weng R.S."/>
            <person name="Gan R.R."/>
            <person name="Hung P."/>
            <person name="Date S.V."/>
            <person name="Marcotte E."/>
            <person name="Hood L."/>
            <person name="Ng W.V."/>
        </authorList>
    </citation>
    <scope>NUCLEOTIDE SEQUENCE [LARGE SCALE GENOMIC DNA]</scope>
    <source>
        <strain evidence="5">ATCC 43049 / DSM 3752 / JCM 8966 / VKM B-1809</strain>
    </source>
</reference>
<dbReference type="NCBIfam" id="NF038402">
    <property type="entry name" value="TroA_like"/>
    <property type="match status" value="1"/>
</dbReference>
<dbReference type="InterPro" id="IPR026469">
    <property type="entry name" value="Peripla_PGF_1"/>
</dbReference>
<keyword evidence="5" id="KW-1185">Reference proteome</keyword>
<dbReference type="PANTHER" id="PTHR30535">
    <property type="entry name" value="VITAMIN B12-BINDING PROTEIN"/>
    <property type="match status" value="1"/>
</dbReference>
<protein>
    <submittedName>
        <fullName evidence="4">Iron (III) ABC transporter ATP-binding protein</fullName>
    </submittedName>
</protein>
<dbReference type="InterPro" id="IPR054828">
    <property type="entry name" value="Vit_B12_bind_prot"/>
</dbReference>
<dbReference type="AlphaFoldDB" id="Q5UXE2"/>
<dbReference type="InterPro" id="IPR026371">
    <property type="entry name" value="PGF_CTERM"/>
</dbReference>
<dbReference type="KEGG" id="hma:rrnAC3375"/>
<evidence type="ECO:0000313" key="4">
    <source>
        <dbReference type="EMBL" id="AAV48060.1"/>
    </source>
</evidence>
<feature type="region of interest" description="Disordered" evidence="2">
    <location>
        <begin position="330"/>
        <end position="356"/>
    </location>
</feature>
<dbReference type="EMBL" id="AY596297">
    <property type="protein sequence ID" value="AAV48060.1"/>
    <property type="molecule type" value="Genomic_DNA"/>
</dbReference>
<dbReference type="PROSITE" id="PS50983">
    <property type="entry name" value="FE_B12_PBP"/>
    <property type="match status" value="1"/>
</dbReference>
<accession>Q5UXE2</accession>
<dbReference type="NCBIfam" id="TIGR04281">
    <property type="entry name" value="peripla_PGF_1"/>
    <property type="match status" value="1"/>
</dbReference>
<name>Q5UXE2_HALMA</name>
<dbReference type="eggNOG" id="arCOG04233">
    <property type="taxonomic scope" value="Archaea"/>
</dbReference>
<dbReference type="GO" id="GO:0030115">
    <property type="term" value="C:S-layer"/>
    <property type="evidence" value="ECO:0007669"/>
    <property type="project" value="UniProtKB-SubCell"/>
</dbReference>
<dbReference type="Pfam" id="PF01497">
    <property type="entry name" value="Peripla_BP_2"/>
    <property type="match status" value="1"/>
</dbReference>
<feature type="compositionally biased region" description="Polar residues" evidence="2">
    <location>
        <begin position="332"/>
        <end position="354"/>
    </location>
</feature>
<evidence type="ECO:0000256" key="1">
    <source>
        <dbReference type="ARBA" id="ARBA00022729"/>
    </source>
</evidence>
<evidence type="ECO:0000256" key="2">
    <source>
        <dbReference type="SAM" id="MobiDB-lite"/>
    </source>
</evidence>
<dbReference type="InterPro" id="IPR050902">
    <property type="entry name" value="ABC_Transporter_SBP"/>
</dbReference>
<keyword evidence="4" id="KW-0067">ATP-binding</keyword>
<dbReference type="NCBIfam" id="TIGR04126">
    <property type="entry name" value="PGF_CTERM"/>
    <property type="match status" value="1"/>
</dbReference>
<dbReference type="GO" id="GO:0005886">
    <property type="term" value="C:plasma membrane"/>
    <property type="evidence" value="ECO:0007669"/>
    <property type="project" value="UniProtKB-SubCell"/>
</dbReference>
<keyword evidence="4" id="KW-0547">Nucleotide-binding</keyword>
<dbReference type="GO" id="GO:0071281">
    <property type="term" value="P:cellular response to iron ion"/>
    <property type="evidence" value="ECO:0007669"/>
    <property type="project" value="TreeGrafter"/>
</dbReference>
<dbReference type="PATRIC" id="fig|272569.17.peg.3898"/>
<keyword evidence="1" id="KW-0732">Signal</keyword>
<evidence type="ECO:0000259" key="3">
    <source>
        <dbReference type="PROSITE" id="PS50983"/>
    </source>
</evidence>
<dbReference type="EnsemblBacteria" id="AAV48060">
    <property type="protein sequence ID" value="AAV48060"/>
    <property type="gene ID" value="rrnAC3375"/>
</dbReference>
<evidence type="ECO:0000313" key="5">
    <source>
        <dbReference type="Proteomes" id="UP000001169"/>
    </source>
</evidence>
<gene>
    <name evidence="4" type="primary">hemV</name>
    <name evidence="4" type="ordered locus">rrnAC3375</name>
</gene>
<dbReference type="Proteomes" id="UP000001169">
    <property type="component" value="Chromosome I"/>
</dbReference>
<sequence length="382" mass="40324">MYESPLAVDKYLLLLTPAYGMRRRSLVCVFVLLVGSFAGITPASATAATQAEGCSFPVTMTDATGTEVTIEERPARVTTTNPSAAQTMWEIGGRSQVVGLTQYASYLDGAESRTNVSASFGVNVERVVSTSPDLVIAPNASAGDVTPLRQAGVTVYHLPAATTIEDIRAKTTTIGRLTGNCEGASEANAWMDANVDAVRQVTADVEDRPTALYPLGGGYVAAGNTFVTSLIELAGAENVAARNHTQYPQLSDEVILQLDPDVLFVTENTATVAETEPYASTTAGETNSTVTVQVRNINQPAPRSVVSFAHNATAQLYPDRYDADSYVPRSAVTKTSEPTPADHTPSTDQSTTDASGPGFTAVGALAALLTLVCIQQVRRRRP</sequence>
<dbReference type="GO" id="GO:0005524">
    <property type="term" value="F:ATP binding"/>
    <property type="evidence" value="ECO:0007669"/>
    <property type="project" value="UniProtKB-KW"/>
</dbReference>
<dbReference type="PANTHER" id="PTHR30535:SF34">
    <property type="entry name" value="MOLYBDATE-BINDING PROTEIN MOLA"/>
    <property type="match status" value="1"/>
</dbReference>
<dbReference type="PaxDb" id="272569-rrnAC3375"/>
<dbReference type="Gene3D" id="3.40.50.1980">
    <property type="entry name" value="Nitrogenase molybdenum iron protein domain"/>
    <property type="match status" value="2"/>
</dbReference>